<protein>
    <submittedName>
        <fullName evidence="2">Glycosyltransferase</fullName>
    </submittedName>
</protein>
<dbReference type="PANTHER" id="PTHR46401">
    <property type="entry name" value="GLYCOSYLTRANSFERASE WBBK-RELATED"/>
    <property type="match status" value="1"/>
</dbReference>
<evidence type="ECO:0000313" key="3">
    <source>
        <dbReference type="Proteomes" id="UP000310760"/>
    </source>
</evidence>
<accession>A0A4S2FJP6</accession>
<dbReference type="Proteomes" id="UP000310760">
    <property type="component" value="Unassembled WGS sequence"/>
</dbReference>
<comment type="caution">
    <text evidence="2">The sequence shown here is derived from an EMBL/GenBank/DDBJ whole genome shotgun (WGS) entry which is preliminary data.</text>
</comment>
<reference evidence="2 3" key="1">
    <citation type="submission" date="2019-04" db="EMBL/GenBank/DDBJ databases">
        <title>Microbes associate with the intestines of laboratory mice.</title>
        <authorList>
            <person name="Navarre W."/>
            <person name="Wong E."/>
            <person name="Huang K."/>
            <person name="Tropini C."/>
            <person name="Ng K."/>
            <person name="Yu B."/>
        </authorList>
    </citation>
    <scope>NUCLEOTIDE SEQUENCE [LARGE SCALE GENOMIC DNA]</scope>
    <source>
        <strain evidence="2 3">NM22_B1</strain>
    </source>
</reference>
<dbReference type="RefSeq" id="WP_135952137.1">
    <property type="nucleotide sequence ID" value="NZ_CAOOJZ010000083.1"/>
</dbReference>
<dbReference type="GO" id="GO:0016757">
    <property type="term" value="F:glycosyltransferase activity"/>
    <property type="evidence" value="ECO:0007669"/>
    <property type="project" value="TreeGrafter"/>
</dbReference>
<dbReference type="AlphaFoldDB" id="A0A4S2FJP6"/>
<dbReference type="Pfam" id="PF13692">
    <property type="entry name" value="Glyco_trans_1_4"/>
    <property type="match status" value="1"/>
</dbReference>
<proteinExistence type="predicted"/>
<evidence type="ECO:0000256" key="1">
    <source>
        <dbReference type="ARBA" id="ARBA00022679"/>
    </source>
</evidence>
<name>A0A4S2FJP6_9BACT</name>
<dbReference type="EMBL" id="SRYJ01000032">
    <property type="protein sequence ID" value="TGY69130.1"/>
    <property type="molecule type" value="Genomic_DNA"/>
</dbReference>
<dbReference type="SUPFAM" id="SSF53756">
    <property type="entry name" value="UDP-Glycosyltransferase/glycogen phosphorylase"/>
    <property type="match status" value="1"/>
</dbReference>
<organism evidence="2 3">
    <name type="scientific">Phocaeicola sartorii</name>
    <dbReference type="NCBI Taxonomy" id="671267"/>
    <lineage>
        <taxon>Bacteria</taxon>
        <taxon>Pseudomonadati</taxon>
        <taxon>Bacteroidota</taxon>
        <taxon>Bacteroidia</taxon>
        <taxon>Bacteroidales</taxon>
        <taxon>Bacteroidaceae</taxon>
        <taxon>Phocaeicola</taxon>
    </lineage>
</organism>
<dbReference type="GO" id="GO:0009103">
    <property type="term" value="P:lipopolysaccharide biosynthetic process"/>
    <property type="evidence" value="ECO:0007669"/>
    <property type="project" value="TreeGrafter"/>
</dbReference>
<gene>
    <name evidence="2" type="ORF">E5339_14180</name>
</gene>
<dbReference type="PANTHER" id="PTHR46401:SF2">
    <property type="entry name" value="GLYCOSYLTRANSFERASE WBBK-RELATED"/>
    <property type="match status" value="1"/>
</dbReference>
<dbReference type="Gene3D" id="3.40.50.2000">
    <property type="entry name" value="Glycogen Phosphorylase B"/>
    <property type="match status" value="1"/>
</dbReference>
<evidence type="ECO:0000313" key="2">
    <source>
        <dbReference type="EMBL" id="TGY69130.1"/>
    </source>
</evidence>
<sequence>MKILFLTPYLPSNRAGGENFTRLLLEQLSVSCQIDLVYYKYCWDSYYIPPNDNVKVLKVCPNSTGVKIRNCFCNPFIHPLFSVRFDGKLLKFLRKSVSEQCYDWLYLDHSQMFLYGKYFPEMNKILMSHDVMVQRFSRIGTALNRKWVIASEKKVFSFPNSTIFTFSKKDMAIIENVYHKQSFVTNFFLDADVINAVPRKLGKQIIFFGKWSRADNTVGLQCFFERVFAYVDKSIKVVIIGTGLSVQVIKKLKEYKNVEYKGFVENPYQMIADSLLVISPLFSGAGVKVKVVESLACGTPVLGTPIAFEGLDRKDEKFMLETEAPEDYIHSINSLNISLDDRIHFKRSFLRNYNECSIVNLILSKNSIS</sequence>
<keyword evidence="1 2" id="KW-0808">Transferase</keyword>